<dbReference type="AlphaFoldDB" id="A0A3M6UX92"/>
<keyword evidence="5" id="KW-1185">Reference proteome</keyword>
<dbReference type="PANTHER" id="PTHR45641:SF19">
    <property type="entry name" value="NEPHROCYSTIN-3"/>
    <property type="match status" value="1"/>
</dbReference>
<evidence type="ECO:0000256" key="3">
    <source>
        <dbReference type="PROSITE-ProRule" id="PRU00339"/>
    </source>
</evidence>
<gene>
    <name evidence="4" type="ORF">pdam_00000006</name>
</gene>
<dbReference type="InterPro" id="IPR011990">
    <property type="entry name" value="TPR-like_helical_dom_sf"/>
</dbReference>
<comment type="caution">
    <text evidence="4">The sequence shown here is derived from an EMBL/GenBank/DDBJ whole genome shotgun (WGS) entry which is preliminary data.</text>
</comment>
<dbReference type="OrthoDB" id="5974409at2759"/>
<evidence type="ECO:0000313" key="4">
    <source>
        <dbReference type="EMBL" id="RMX58271.1"/>
    </source>
</evidence>
<dbReference type="Pfam" id="PF13424">
    <property type="entry name" value="TPR_12"/>
    <property type="match status" value="1"/>
</dbReference>
<dbReference type="Gene3D" id="1.25.40.10">
    <property type="entry name" value="Tetratricopeptide repeat domain"/>
    <property type="match status" value="1"/>
</dbReference>
<reference evidence="4 5" key="1">
    <citation type="journal article" date="2018" name="Sci. Rep.">
        <title>Comparative analysis of the Pocillopora damicornis genome highlights role of immune system in coral evolution.</title>
        <authorList>
            <person name="Cunning R."/>
            <person name="Bay R.A."/>
            <person name="Gillette P."/>
            <person name="Baker A.C."/>
            <person name="Traylor-Knowles N."/>
        </authorList>
    </citation>
    <scope>NUCLEOTIDE SEQUENCE [LARGE SCALE GENOMIC DNA]</scope>
    <source>
        <strain evidence="4">RSMAS</strain>
        <tissue evidence="4">Whole animal</tissue>
    </source>
</reference>
<keyword evidence="2 3" id="KW-0802">TPR repeat</keyword>
<evidence type="ECO:0000256" key="1">
    <source>
        <dbReference type="ARBA" id="ARBA00022737"/>
    </source>
</evidence>
<name>A0A3M6UX92_POCDA</name>
<protein>
    <recommendedName>
        <fullName evidence="6">MalT-like TPR region domain-containing protein</fullName>
    </recommendedName>
</protein>
<dbReference type="PROSITE" id="PS50005">
    <property type="entry name" value="TPR"/>
    <property type="match status" value="1"/>
</dbReference>
<dbReference type="SMART" id="SM00028">
    <property type="entry name" value="TPR"/>
    <property type="match status" value="2"/>
</dbReference>
<dbReference type="STRING" id="46731.A0A3M6UX92"/>
<proteinExistence type="predicted"/>
<keyword evidence="1" id="KW-0677">Repeat</keyword>
<evidence type="ECO:0000313" key="5">
    <source>
        <dbReference type="Proteomes" id="UP000275408"/>
    </source>
</evidence>
<sequence>MAWCGDDHPELDQTTRVQCIEAFNEAAVFLAKVMRKQEFQSLFRKLAYRCRSHLHLSSACLTNIGMKIVLSCTCTPHICPRALYQARETLTQANDIHSSLTDVKYTTRAQCLSKFGFCYVREGRVDEGYGYLDRALKLRWDRVEKLNRTKDHVMLAACFNDIAASQMVQRNHMMAIQTRLLHVLPVYEENLGEHLFTATTLSWIGNSYYALGDYDNAIKYNSRSISIRRKLLGQHQETAKSLYALSKLIVSNIDLCKNIHSSALKYLKEVVDYQEKVLDTQDELIHTHQAMSIALRALGRDEETEEEMNRAGKCARKLDSWEAPLDKLRTQERESEWIDILSAKPRDSAL</sequence>
<dbReference type="InterPro" id="IPR019734">
    <property type="entry name" value="TPR_rpt"/>
</dbReference>
<accession>A0A3M6UX92</accession>
<dbReference type="EMBL" id="RCHS01000537">
    <property type="protein sequence ID" value="RMX58271.1"/>
    <property type="molecule type" value="Genomic_DNA"/>
</dbReference>
<organism evidence="4 5">
    <name type="scientific">Pocillopora damicornis</name>
    <name type="common">Cauliflower coral</name>
    <name type="synonym">Millepora damicornis</name>
    <dbReference type="NCBI Taxonomy" id="46731"/>
    <lineage>
        <taxon>Eukaryota</taxon>
        <taxon>Metazoa</taxon>
        <taxon>Cnidaria</taxon>
        <taxon>Anthozoa</taxon>
        <taxon>Hexacorallia</taxon>
        <taxon>Scleractinia</taxon>
        <taxon>Astrocoeniina</taxon>
        <taxon>Pocilloporidae</taxon>
        <taxon>Pocillopora</taxon>
    </lineage>
</organism>
<dbReference type="SUPFAM" id="SSF48452">
    <property type="entry name" value="TPR-like"/>
    <property type="match status" value="1"/>
</dbReference>
<evidence type="ECO:0008006" key="6">
    <source>
        <dbReference type="Google" id="ProtNLM"/>
    </source>
</evidence>
<feature type="repeat" description="TPR" evidence="3">
    <location>
        <begin position="198"/>
        <end position="231"/>
    </location>
</feature>
<dbReference type="Proteomes" id="UP000275408">
    <property type="component" value="Unassembled WGS sequence"/>
</dbReference>
<evidence type="ECO:0000256" key="2">
    <source>
        <dbReference type="ARBA" id="ARBA00022803"/>
    </source>
</evidence>
<dbReference type="PANTHER" id="PTHR45641">
    <property type="entry name" value="TETRATRICOPEPTIDE REPEAT PROTEIN (AFU_ORTHOLOGUE AFUA_6G03870)"/>
    <property type="match status" value="1"/>
</dbReference>